<sequence>MQHKTYPLPPLLLTPIIERCREDHTYHPHPEGDIDGPEWEEYRAAGSCDMEPVVVDIREGNGRHECDADCRITWAGCLGSCSDSDWVVELRYHSQGYRATYGITRAGDVQRVVLWCD</sequence>
<dbReference type="EMBL" id="LQPK01000005">
    <property type="protein sequence ID" value="ORW33259.1"/>
    <property type="molecule type" value="Genomic_DNA"/>
</dbReference>
<dbReference type="RefSeq" id="WP_085104865.1">
    <property type="nucleotide sequence ID" value="NZ_LQPK01000005.1"/>
</dbReference>
<name>A0ABX3VS17_9MYCO</name>
<organism evidence="1 2">
    <name type="scientific">Mycobacterium paraense</name>
    <dbReference type="NCBI Taxonomy" id="767916"/>
    <lineage>
        <taxon>Bacteria</taxon>
        <taxon>Bacillati</taxon>
        <taxon>Actinomycetota</taxon>
        <taxon>Actinomycetes</taxon>
        <taxon>Mycobacteriales</taxon>
        <taxon>Mycobacteriaceae</taxon>
        <taxon>Mycobacterium</taxon>
        <taxon>Mycobacterium simiae complex</taxon>
    </lineage>
</organism>
<comment type="caution">
    <text evidence="1">The sequence shown here is derived from an EMBL/GenBank/DDBJ whole genome shotgun (WGS) entry which is preliminary data.</text>
</comment>
<dbReference type="Proteomes" id="UP000193801">
    <property type="component" value="Unassembled WGS sequence"/>
</dbReference>
<evidence type="ECO:0000313" key="2">
    <source>
        <dbReference type="Proteomes" id="UP000193801"/>
    </source>
</evidence>
<evidence type="ECO:0000313" key="1">
    <source>
        <dbReference type="EMBL" id="ORW33259.1"/>
    </source>
</evidence>
<gene>
    <name evidence="1" type="ORF">AWB91_09030</name>
</gene>
<reference evidence="1 2" key="1">
    <citation type="journal article" date="2015" name="Emerg. Microbes Infect.">
        <title>Characterization of 17 strains belonging to the Mycobacterium simiae complex and description of Mycobacterium paraense sp. nov.</title>
        <authorList>
            <person name="Fusco da Costa A.R."/>
            <person name="Fedrizzi T."/>
            <person name="Lopes M.L."/>
            <person name="Pecorari M."/>
            <person name="Oliveira da Costa W.L."/>
            <person name="Giacobazzi E."/>
            <person name="da Costa Bahia J.R."/>
            <person name="De Sanctis V."/>
            <person name="Batista Lima K.V."/>
            <person name="Bertorelli R."/>
            <person name="Grottola A."/>
            <person name="Fabio A."/>
            <person name="Mariottini A."/>
            <person name="Ferretti P."/>
            <person name="Di Leva F."/>
            <person name="Fregni Serpini G."/>
            <person name="Tagliazucchi S."/>
            <person name="Rumpianesi F."/>
            <person name="Jousson O."/>
            <person name="Segata N."/>
            <person name="Tortoli E."/>
        </authorList>
    </citation>
    <scope>NUCLEOTIDE SEQUENCE [LARGE SCALE GENOMIC DNA]</scope>
    <source>
        <strain evidence="1 2">FI-07156</strain>
    </source>
</reference>
<keyword evidence="2" id="KW-1185">Reference proteome</keyword>
<protein>
    <submittedName>
        <fullName evidence="1">Uncharacterized protein</fullName>
    </submittedName>
</protein>
<proteinExistence type="predicted"/>
<accession>A0ABX3VS17</accession>